<accession>A0A8H6DJC8</accession>
<evidence type="ECO:0000313" key="2">
    <source>
        <dbReference type="Proteomes" id="UP000532311"/>
    </source>
</evidence>
<organism evidence="1 2">
    <name type="scientific">Fusarium globosum</name>
    <dbReference type="NCBI Taxonomy" id="78864"/>
    <lineage>
        <taxon>Eukaryota</taxon>
        <taxon>Fungi</taxon>
        <taxon>Dikarya</taxon>
        <taxon>Ascomycota</taxon>
        <taxon>Pezizomycotina</taxon>
        <taxon>Sordariomycetes</taxon>
        <taxon>Hypocreomycetidae</taxon>
        <taxon>Hypocreales</taxon>
        <taxon>Nectriaceae</taxon>
        <taxon>Fusarium</taxon>
        <taxon>Fusarium fujikuroi species complex</taxon>
    </lineage>
</organism>
<sequence>MSSLAVALELRARVRKPSVQQPWKAHVPTVSESEGPVAVGLIDVEVVLVVLVVVEEALEVVELLVVEVLELVVVVELARDVVLEVADVDEVDELVVEDVVDKDATEVERDVAVADVTLDMLETPAGPPGTRELSDEITEIADDIVADEGRLTMEDVVTNDSPLTEGALKTLEGSVFDDTTLESTALEIDEVVLVVVVVETRELVEESVAKVIHVVEEVLELALEVVVDEVEAVDLEEELVLMLLAVEEALVAAPLVEELKTELLEPPETERLVAILVEPELPEEDIATRLEAEEDALLRPPAKLPNTLSEVLKELVELVDILLETGAEIELLTEPVLVEAPFEVELDSLIEDELPLVEVKEDRREALEELDVAPMLVDTAGTEPDTDRAALEEAAIEEPTLLADEKAPIDVGNELL</sequence>
<evidence type="ECO:0000313" key="1">
    <source>
        <dbReference type="EMBL" id="KAF5718994.1"/>
    </source>
</evidence>
<comment type="caution">
    <text evidence="1">The sequence shown here is derived from an EMBL/GenBank/DDBJ whole genome shotgun (WGS) entry which is preliminary data.</text>
</comment>
<name>A0A8H6DJC8_9HYPO</name>
<reference evidence="1 2" key="1">
    <citation type="submission" date="2020-05" db="EMBL/GenBank/DDBJ databases">
        <title>Identification and distribution of gene clusters putatively required for synthesis of sphingolipid metabolism inhibitors in phylogenetically diverse species of the filamentous fungus Fusarium.</title>
        <authorList>
            <person name="Kim H.-S."/>
            <person name="Busman M."/>
            <person name="Brown D.W."/>
            <person name="Divon H."/>
            <person name="Uhlig S."/>
            <person name="Proctor R.H."/>
        </authorList>
    </citation>
    <scope>NUCLEOTIDE SEQUENCE [LARGE SCALE GENOMIC DNA]</scope>
    <source>
        <strain evidence="1 2">NRRL 26131</strain>
    </source>
</reference>
<proteinExistence type="predicted"/>
<gene>
    <name evidence="1" type="ORF">FGLOB1_1408</name>
</gene>
<keyword evidence="2" id="KW-1185">Reference proteome</keyword>
<dbReference type="AlphaFoldDB" id="A0A8H6DJC8"/>
<dbReference type="EMBL" id="JAAQPF010000043">
    <property type="protein sequence ID" value="KAF5718994.1"/>
    <property type="molecule type" value="Genomic_DNA"/>
</dbReference>
<dbReference type="Proteomes" id="UP000532311">
    <property type="component" value="Unassembled WGS sequence"/>
</dbReference>
<protein>
    <submittedName>
        <fullName evidence="1">Uncharacterized protein</fullName>
    </submittedName>
</protein>